<name>A0A2P5BAT2_PARAD</name>
<proteinExistence type="predicted"/>
<dbReference type="Proteomes" id="UP000237105">
    <property type="component" value="Unassembled WGS sequence"/>
</dbReference>
<comment type="caution">
    <text evidence="1">The sequence shown here is derived from an EMBL/GenBank/DDBJ whole genome shotgun (WGS) entry which is preliminary data.</text>
</comment>
<dbReference type="EMBL" id="JXTB01000322">
    <property type="protein sequence ID" value="PON45897.1"/>
    <property type="molecule type" value="Genomic_DNA"/>
</dbReference>
<evidence type="ECO:0000313" key="1">
    <source>
        <dbReference type="EMBL" id="PON45897.1"/>
    </source>
</evidence>
<protein>
    <submittedName>
        <fullName evidence="1">Uncharacterized protein</fullName>
    </submittedName>
</protein>
<dbReference type="AlphaFoldDB" id="A0A2P5BAT2"/>
<evidence type="ECO:0000313" key="2">
    <source>
        <dbReference type="Proteomes" id="UP000237105"/>
    </source>
</evidence>
<organism evidence="1 2">
    <name type="scientific">Parasponia andersonii</name>
    <name type="common">Sponia andersonii</name>
    <dbReference type="NCBI Taxonomy" id="3476"/>
    <lineage>
        <taxon>Eukaryota</taxon>
        <taxon>Viridiplantae</taxon>
        <taxon>Streptophyta</taxon>
        <taxon>Embryophyta</taxon>
        <taxon>Tracheophyta</taxon>
        <taxon>Spermatophyta</taxon>
        <taxon>Magnoliopsida</taxon>
        <taxon>eudicotyledons</taxon>
        <taxon>Gunneridae</taxon>
        <taxon>Pentapetalae</taxon>
        <taxon>rosids</taxon>
        <taxon>fabids</taxon>
        <taxon>Rosales</taxon>
        <taxon>Cannabaceae</taxon>
        <taxon>Parasponia</taxon>
    </lineage>
</organism>
<sequence length="49" mass="5760">MAIHISPRHLEGFPLLHGIRVIRYQYHPKGPKKPINATWQRLIDTAHNH</sequence>
<gene>
    <name evidence="1" type="ORF">PanWU01x14_255690</name>
</gene>
<accession>A0A2P5BAT2</accession>
<reference evidence="2" key="1">
    <citation type="submission" date="2016-06" db="EMBL/GenBank/DDBJ databases">
        <title>Parallel loss of symbiosis genes in relatives of nitrogen-fixing non-legume Parasponia.</title>
        <authorList>
            <person name="Van Velzen R."/>
            <person name="Holmer R."/>
            <person name="Bu F."/>
            <person name="Rutten L."/>
            <person name="Van Zeijl A."/>
            <person name="Liu W."/>
            <person name="Santuari L."/>
            <person name="Cao Q."/>
            <person name="Sharma T."/>
            <person name="Shen D."/>
            <person name="Roswanjaya Y."/>
            <person name="Wardhani T."/>
            <person name="Kalhor M.S."/>
            <person name="Jansen J."/>
            <person name="Van den Hoogen J."/>
            <person name="Gungor B."/>
            <person name="Hartog M."/>
            <person name="Hontelez J."/>
            <person name="Verver J."/>
            <person name="Yang W.-C."/>
            <person name="Schijlen E."/>
            <person name="Repin R."/>
            <person name="Schilthuizen M."/>
            <person name="Schranz E."/>
            <person name="Heidstra R."/>
            <person name="Miyata K."/>
            <person name="Fedorova E."/>
            <person name="Kohlen W."/>
            <person name="Bisseling T."/>
            <person name="Smit S."/>
            <person name="Geurts R."/>
        </authorList>
    </citation>
    <scope>NUCLEOTIDE SEQUENCE [LARGE SCALE GENOMIC DNA]</scope>
    <source>
        <strain evidence="2">cv. WU1-14</strain>
    </source>
</reference>
<keyword evidence="2" id="KW-1185">Reference proteome</keyword>